<dbReference type="SMART" id="SM00225">
    <property type="entry name" value="BTB"/>
    <property type="match status" value="1"/>
</dbReference>
<feature type="domain" description="BTB" evidence="2">
    <location>
        <begin position="111"/>
        <end position="182"/>
    </location>
</feature>
<organism evidence="3 4">
    <name type="scientific">Arthrobotrys conoides</name>
    <dbReference type="NCBI Taxonomy" id="74498"/>
    <lineage>
        <taxon>Eukaryota</taxon>
        <taxon>Fungi</taxon>
        <taxon>Dikarya</taxon>
        <taxon>Ascomycota</taxon>
        <taxon>Pezizomycotina</taxon>
        <taxon>Orbiliomycetes</taxon>
        <taxon>Orbiliales</taxon>
        <taxon>Orbiliaceae</taxon>
        <taxon>Arthrobotrys</taxon>
    </lineage>
</organism>
<dbReference type="EMBL" id="JAVHJM010000014">
    <property type="protein sequence ID" value="KAK6498152.1"/>
    <property type="molecule type" value="Genomic_DNA"/>
</dbReference>
<evidence type="ECO:0000256" key="1">
    <source>
        <dbReference type="SAM" id="MobiDB-lite"/>
    </source>
</evidence>
<dbReference type="InterPro" id="IPR000210">
    <property type="entry name" value="BTB/POZ_dom"/>
</dbReference>
<dbReference type="PROSITE" id="PS50097">
    <property type="entry name" value="BTB"/>
    <property type="match status" value="1"/>
</dbReference>
<sequence length="322" mass="36102">MSSSNNPNDQGYLPPLPRTTGLGSLQSKLQRAKSLSEPWKNPTELPIENKRTSVHIPVPKKPSRGSGYPWLYANTLVSPETTESSIPSDSTLQAPFEQSTLMKILENPQFSDITVYIGTSKTPFHLHREIISLTSNFFKDFCTALRTSKTTVVAEIYLPHLDPKIFKTVVIWQYSDTLHFSPTSTPAPLIPLYHTIEFLKVPTLRTKYFNILITSCRTDFCNLTETSREVFLRTFNDLCNQVKPSDLGSLIECMEVIVEHFVVLPDAFLEALQIGAVSNVFVAAFIGARENLGHWRSCARCFEGTDEGFGRRGGANHAPGWF</sequence>
<dbReference type="CDD" id="cd18186">
    <property type="entry name" value="BTB_POZ_ZBTB_KLHL-like"/>
    <property type="match status" value="1"/>
</dbReference>
<evidence type="ECO:0000313" key="3">
    <source>
        <dbReference type="EMBL" id="KAK6498152.1"/>
    </source>
</evidence>
<dbReference type="AlphaFoldDB" id="A0AAN8MWW5"/>
<gene>
    <name evidence="3" type="ORF">TWF506_004391</name>
</gene>
<evidence type="ECO:0000313" key="4">
    <source>
        <dbReference type="Proteomes" id="UP001307849"/>
    </source>
</evidence>
<reference evidence="3 4" key="1">
    <citation type="submission" date="2019-10" db="EMBL/GenBank/DDBJ databases">
        <authorList>
            <person name="Palmer J.M."/>
        </authorList>
    </citation>
    <scope>NUCLEOTIDE SEQUENCE [LARGE SCALE GENOMIC DNA]</scope>
    <source>
        <strain evidence="3 4">TWF506</strain>
    </source>
</reference>
<dbReference type="Proteomes" id="UP001307849">
    <property type="component" value="Unassembled WGS sequence"/>
</dbReference>
<dbReference type="Gene3D" id="3.30.710.10">
    <property type="entry name" value="Potassium Channel Kv1.1, Chain A"/>
    <property type="match status" value="1"/>
</dbReference>
<feature type="region of interest" description="Disordered" evidence="1">
    <location>
        <begin position="1"/>
        <end position="46"/>
    </location>
</feature>
<proteinExistence type="predicted"/>
<dbReference type="InterPro" id="IPR011333">
    <property type="entry name" value="SKP1/BTB/POZ_sf"/>
</dbReference>
<dbReference type="Pfam" id="PF00651">
    <property type="entry name" value="BTB"/>
    <property type="match status" value="1"/>
</dbReference>
<protein>
    <recommendedName>
        <fullName evidence="2">BTB domain-containing protein</fullName>
    </recommendedName>
</protein>
<accession>A0AAN8MWW5</accession>
<comment type="caution">
    <text evidence="3">The sequence shown here is derived from an EMBL/GenBank/DDBJ whole genome shotgun (WGS) entry which is preliminary data.</text>
</comment>
<keyword evidence="4" id="KW-1185">Reference proteome</keyword>
<evidence type="ECO:0000259" key="2">
    <source>
        <dbReference type="PROSITE" id="PS50097"/>
    </source>
</evidence>
<name>A0AAN8MWW5_9PEZI</name>
<dbReference type="SUPFAM" id="SSF54695">
    <property type="entry name" value="POZ domain"/>
    <property type="match status" value="1"/>
</dbReference>